<protein>
    <submittedName>
        <fullName evidence="6">Bile acid:sodium symporter family protein</fullName>
    </submittedName>
</protein>
<evidence type="ECO:0000256" key="1">
    <source>
        <dbReference type="ARBA" id="ARBA00004141"/>
    </source>
</evidence>
<dbReference type="PANTHER" id="PTHR10361:SF28">
    <property type="entry name" value="P3 PROTEIN-RELATED"/>
    <property type="match status" value="1"/>
</dbReference>
<dbReference type="AlphaFoldDB" id="A0A9X2FGL3"/>
<keyword evidence="4 5" id="KW-0472">Membrane</keyword>
<name>A0A9X2FGL3_9BACT</name>
<evidence type="ECO:0000256" key="4">
    <source>
        <dbReference type="ARBA" id="ARBA00023136"/>
    </source>
</evidence>
<evidence type="ECO:0000313" key="7">
    <source>
        <dbReference type="Proteomes" id="UP001155241"/>
    </source>
</evidence>
<dbReference type="InterPro" id="IPR038770">
    <property type="entry name" value="Na+/solute_symporter_sf"/>
</dbReference>
<proteinExistence type="predicted"/>
<dbReference type="GO" id="GO:0016020">
    <property type="term" value="C:membrane"/>
    <property type="evidence" value="ECO:0007669"/>
    <property type="project" value="UniProtKB-SubCell"/>
</dbReference>
<dbReference type="InterPro" id="IPR004710">
    <property type="entry name" value="Bilac:Na_transpt"/>
</dbReference>
<evidence type="ECO:0000313" key="6">
    <source>
        <dbReference type="EMBL" id="MCO6047782.1"/>
    </source>
</evidence>
<feature type="transmembrane region" description="Helical" evidence="5">
    <location>
        <begin position="245"/>
        <end position="263"/>
    </location>
</feature>
<feature type="transmembrane region" description="Helical" evidence="5">
    <location>
        <begin position="103"/>
        <end position="123"/>
    </location>
</feature>
<feature type="transmembrane region" description="Helical" evidence="5">
    <location>
        <begin position="269"/>
        <end position="290"/>
    </location>
</feature>
<dbReference type="Proteomes" id="UP001155241">
    <property type="component" value="Unassembled WGS sequence"/>
</dbReference>
<dbReference type="EMBL" id="JAMXLR010000092">
    <property type="protein sequence ID" value="MCO6047782.1"/>
    <property type="molecule type" value="Genomic_DNA"/>
</dbReference>
<evidence type="ECO:0000256" key="5">
    <source>
        <dbReference type="SAM" id="Phobius"/>
    </source>
</evidence>
<feature type="transmembrane region" description="Helical" evidence="5">
    <location>
        <begin position="14"/>
        <end position="33"/>
    </location>
</feature>
<feature type="transmembrane region" description="Helical" evidence="5">
    <location>
        <begin position="73"/>
        <end position="96"/>
    </location>
</feature>
<keyword evidence="7" id="KW-1185">Reference proteome</keyword>
<accession>A0A9X2FGL3</accession>
<gene>
    <name evidence="6" type="ORF">NG895_28085</name>
</gene>
<feature type="transmembrane region" description="Helical" evidence="5">
    <location>
        <begin position="203"/>
        <end position="224"/>
    </location>
</feature>
<comment type="caution">
    <text evidence="6">The sequence shown here is derived from an EMBL/GenBank/DDBJ whole genome shotgun (WGS) entry which is preliminary data.</text>
</comment>
<feature type="transmembrane region" description="Helical" evidence="5">
    <location>
        <begin position="171"/>
        <end position="191"/>
    </location>
</feature>
<reference evidence="6" key="1">
    <citation type="submission" date="2022-06" db="EMBL/GenBank/DDBJ databases">
        <title>Aeoliella straminimaris, a novel planctomycete from sediments.</title>
        <authorList>
            <person name="Vitorino I.R."/>
            <person name="Lage O.M."/>
        </authorList>
    </citation>
    <scope>NUCLEOTIDE SEQUENCE</scope>
    <source>
        <strain evidence="6">ICT_H6.2</strain>
    </source>
</reference>
<evidence type="ECO:0000256" key="2">
    <source>
        <dbReference type="ARBA" id="ARBA00022692"/>
    </source>
</evidence>
<feature type="transmembrane region" description="Helical" evidence="5">
    <location>
        <begin position="45"/>
        <end position="67"/>
    </location>
</feature>
<keyword evidence="3 5" id="KW-1133">Transmembrane helix</keyword>
<evidence type="ECO:0000256" key="3">
    <source>
        <dbReference type="ARBA" id="ARBA00022989"/>
    </source>
</evidence>
<feature type="transmembrane region" description="Helical" evidence="5">
    <location>
        <begin position="143"/>
        <end position="164"/>
    </location>
</feature>
<dbReference type="RefSeq" id="WP_252855890.1">
    <property type="nucleotide sequence ID" value="NZ_JAMXLR010000092.1"/>
</dbReference>
<organism evidence="6 7">
    <name type="scientific">Aeoliella straminimaris</name>
    <dbReference type="NCBI Taxonomy" id="2954799"/>
    <lineage>
        <taxon>Bacteria</taxon>
        <taxon>Pseudomonadati</taxon>
        <taxon>Planctomycetota</taxon>
        <taxon>Planctomycetia</taxon>
        <taxon>Pirellulales</taxon>
        <taxon>Lacipirellulaceae</taxon>
        <taxon>Aeoliella</taxon>
    </lineage>
</organism>
<dbReference type="PANTHER" id="PTHR10361">
    <property type="entry name" value="SODIUM-BILE ACID COTRANSPORTER"/>
    <property type="match status" value="1"/>
</dbReference>
<dbReference type="Pfam" id="PF01758">
    <property type="entry name" value="SBF"/>
    <property type="match status" value="1"/>
</dbReference>
<comment type="subcellular location">
    <subcellularLocation>
        <location evidence="1">Membrane</location>
        <topology evidence="1">Multi-pass membrane protein</topology>
    </subcellularLocation>
</comment>
<dbReference type="InterPro" id="IPR002657">
    <property type="entry name" value="BilAc:Na_symport/Acr3"/>
</dbReference>
<keyword evidence="2 5" id="KW-0812">Transmembrane</keyword>
<sequence length="307" mass="33543">MQSFLDFYREHSQLFYNLQLVLAMLGMGANTTVGQFRGVFRRPWAIALVLALQFLLMPLFAVLLARTMPIDPAIGVGLVLLAALPSGTLSNIITFLGRGNVPLSVTATCASTVTCLIVTPIVIELFASKALPEHFQMPLDRTIWSIFILLLMPLAAGMAIGHFWHKNRHHFAKLAVWGSTIALVGVWVGALGGGQIEITQYGWIAPGVIVLFVVASQIITFELSKLLGYSRTDGFTQGIEVSMRNGNLGLALLIPLFGVLTPTNVYHQGALYTMLFGGGAMTVFGLLYTGRRHLRFARQRRAGLEEV</sequence>
<dbReference type="Gene3D" id="1.20.1530.20">
    <property type="match status" value="1"/>
</dbReference>